<dbReference type="EMBL" id="JACIGK010000025">
    <property type="protein sequence ID" value="MBB4267328.1"/>
    <property type="molecule type" value="Genomic_DNA"/>
</dbReference>
<dbReference type="GO" id="GO:0003677">
    <property type="term" value="F:DNA binding"/>
    <property type="evidence" value="ECO:0007669"/>
    <property type="project" value="UniProtKB-KW"/>
</dbReference>
<evidence type="ECO:0000313" key="8">
    <source>
        <dbReference type="Proteomes" id="UP000554286"/>
    </source>
</evidence>
<reference evidence="7 8" key="1">
    <citation type="submission" date="2020-08" db="EMBL/GenBank/DDBJ databases">
        <title>Genome sequencing of Purple Non-Sulfur Bacteria from various extreme environments.</title>
        <authorList>
            <person name="Mayer M."/>
        </authorList>
    </citation>
    <scope>NUCLEOTIDE SEQUENCE [LARGE SCALE GENOMIC DNA]</scope>
    <source>
        <strain evidence="7 8">JA131</strain>
    </source>
</reference>
<keyword evidence="5" id="KW-0233">DNA recombination</keyword>
<keyword evidence="4" id="KW-0238">DNA-binding</keyword>
<gene>
    <name evidence="7" type="ORF">GGD89_002969</name>
</gene>
<feature type="region of interest" description="Disordered" evidence="6">
    <location>
        <begin position="40"/>
        <end position="66"/>
    </location>
</feature>
<comment type="caution">
    <text evidence="7">The sequence shown here is derived from an EMBL/GenBank/DDBJ whole genome shotgun (WGS) entry which is preliminary data.</text>
</comment>
<dbReference type="Pfam" id="PF00872">
    <property type="entry name" value="Transposase_mut"/>
    <property type="match status" value="1"/>
</dbReference>
<keyword evidence="8" id="KW-1185">Reference proteome</keyword>
<comment type="similarity">
    <text evidence="2">Belongs to the transposase mutator family.</text>
</comment>
<protein>
    <submittedName>
        <fullName evidence="7">Transposase-like protein</fullName>
    </submittedName>
</protein>
<comment type="function">
    <text evidence="1">Required for the transposition of the insertion element.</text>
</comment>
<evidence type="ECO:0000313" key="7">
    <source>
        <dbReference type="EMBL" id="MBB4267328.1"/>
    </source>
</evidence>
<evidence type="ECO:0000256" key="4">
    <source>
        <dbReference type="ARBA" id="ARBA00023125"/>
    </source>
</evidence>
<keyword evidence="3" id="KW-0815">Transposition</keyword>
<sequence length="66" mass="7407">MTDTMMDLQALVAKTPDADVLREMIGFATQQLMELEVEAKTGAGHGDRNPAERLTQRNGYRDRVWG</sequence>
<dbReference type="GO" id="GO:0004803">
    <property type="term" value="F:transposase activity"/>
    <property type="evidence" value="ECO:0007669"/>
    <property type="project" value="InterPro"/>
</dbReference>
<evidence type="ECO:0000256" key="6">
    <source>
        <dbReference type="SAM" id="MobiDB-lite"/>
    </source>
</evidence>
<evidence type="ECO:0000256" key="5">
    <source>
        <dbReference type="ARBA" id="ARBA00023172"/>
    </source>
</evidence>
<dbReference type="AlphaFoldDB" id="A0A7W6RG99"/>
<dbReference type="InterPro" id="IPR001207">
    <property type="entry name" value="Transposase_mutator"/>
</dbReference>
<evidence type="ECO:0000256" key="1">
    <source>
        <dbReference type="ARBA" id="ARBA00002190"/>
    </source>
</evidence>
<accession>A0A7W6RG99</accession>
<evidence type="ECO:0000256" key="3">
    <source>
        <dbReference type="ARBA" id="ARBA00022578"/>
    </source>
</evidence>
<dbReference type="GO" id="GO:0006313">
    <property type="term" value="P:DNA transposition"/>
    <property type="evidence" value="ECO:0007669"/>
    <property type="project" value="InterPro"/>
</dbReference>
<dbReference type="Proteomes" id="UP000554286">
    <property type="component" value="Unassembled WGS sequence"/>
</dbReference>
<evidence type="ECO:0000256" key="2">
    <source>
        <dbReference type="ARBA" id="ARBA00010961"/>
    </source>
</evidence>
<organism evidence="7 8">
    <name type="scientific">Roseospira visakhapatnamensis</name>
    <dbReference type="NCBI Taxonomy" id="390880"/>
    <lineage>
        <taxon>Bacteria</taxon>
        <taxon>Pseudomonadati</taxon>
        <taxon>Pseudomonadota</taxon>
        <taxon>Alphaproteobacteria</taxon>
        <taxon>Rhodospirillales</taxon>
        <taxon>Rhodospirillaceae</taxon>
        <taxon>Roseospira</taxon>
    </lineage>
</organism>
<name>A0A7W6RG99_9PROT</name>
<feature type="compositionally biased region" description="Basic and acidic residues" evidence="6">
    <location>
        <begin position="45"/>
        <end position="66"/>
    </location>
</feature>
<proteinExistence type="inferred from homology"/>